<evidence type="ECO:0000256" key="1">
    <source>
        <dbReference type="ARBA" id="ARBA00022801"/>
    </source>
</evidence>
<dbReference type="HOGENOM" id="CLU_050129_2_0_1"/>
<keyword evidence="2" id="KW-0732">Signal</keyword>
<accession>A0A0D9XMI1</accession>
<dbReference type="PANTHER" id="PTHR11247:SF8">
    <property type="entry name" value="PALMITOYL-PROTEIN THIOESTERASE 1"/>
    <property type="match status" value="1"/>
</dbReference>
<organism evidence="3 4">
    <name type="scientific">Leersia perrieri</name>
    <dbReference type="NCBI Taxonomy" id="77586"/>
    <lineage>
        <taxon>Eukaryota</taxon>
        <taxon>Viridiplantae</taxon>
        <taxon>Streptophyta</taxon>
        <taxon>Embryophyta</taxon>
        <taxon>Tracheophyta</taxon>
        <taxon>Spermatophyta</taxon>
        <taxon>Magnoliopsida</taxon>
        <taxon>Liliopsida</taxon>
        <taxon>Poales</taxon>
        <taxon>Poaceae</taxon>
        <taxon>BOP clade</taxon>
        <taxon>Oryzoideae</taxon>
        <taxon>Oryzeae</taxon>
        <taxon>Oryzinae</taxon>
        <taxon>Leersia</taxon>
    </lineage>
</organism>
<dbReference type="SUPFAM" id="SSF53474">
    <property type="entry name" value="alpha/beta-Hydrolases"/>
    <property type="match status" value="1"/>
</dbReference>
<dbReference type="GO" id="GO:0016790">
    <property type="term" value="F:thiolester hydrolase activity"/>
    <property type="evidence" value="ECO:0007669"/>
    <property type="project" value="TreeGrafter"/>
</dbReference>
<dbReference type="InterPro" id="IPR029058">
    <property type="entry name" value="AB_hydrolase_fold"/>
</dbReference>
<reference evidence="4" key="2">
    <citation type="submission" date="2013-12" db="EMBL/GenBank/DDBJ databases">
        <authorList>
            <person name="Yu Y."/>
            <person name="Lee S."/>
            <person name="de Baynast K."/>
            <person name="Wissotski M."/>
            <person name="Liu L."/>
            <person name="Talag J."/>
            <person name="Goicoechea J."/>
            <person name="Angelova A."/>
            <person name="Jetty R."/>
            <person name="Kudrna D."/>
            <person name="Golser W."/>
            <person name="Rivera L."/>
            <person name="Zhang J."/>
            <person name="Wing R."/>
        </authorList>
    </citation>
    <scope>NUCLEOTIDE SEQUENCE</scope>
</reference>
<evidence type="ECO:0008006" key="5">
    <source>
        <dbReference type="Google" id="ProtNLM"/>
    </source>
</evidence>
<dbReference type="Gene3D" id="3.40.50.1820">
    <property type="entry name" value="alpha/beta hydrolase"/>
    <property type="match status" value="1"/>
</dbReference>
<feature type="signal peptide" evidence="2">
    <location>
        <begin position="1"/>
        <end position="32"/>
    </location>
</feature>
<dbReference type="Pfam" id="PF02089">
    <property type="entry name" value="Palm_thioest"/>
    <property type="match status" value="1"/>
</dbReference>
<proteinExistence type="predicted"/>
<protein>
    <recommendedName>
        <fullName evidence="5">Palmitoyl-protein thioesterase 1</fullName>
    </recommendedName>
</protein>
<dbReference type="EnsemblPlants" id="LPERR10G14510.1">
    <property type="protein sequence ID" value="LPERR10G14510.1"/>
    <property type="gene ID" value="LPERR10G14510"/>
</dbReference>
<keyword evidence="4" id="KW-1185">Reference proteome</keyword>
<dbReference type="STRING" id="77586.A0A0D9XMI1"/>
<dbReference type="AlphaFoldDB" id="A0A0D9XMI1"/>
<dbReference type="PANTHER" id="PTHR11247">
    <property type="entry name" value="PALMITOYL-PROTEIN THIOESTERASE/DOLICHYLDIPHOSPHATASE 1"/>
    <property type="match status" value="1"/>
</dbReference>
<evidence type="ECO:0000256" key="2">
    <source>
        <dbReference type="SAM" id="SignalP"/>
    </source>
</evidence>
<sequence>MASAMRGLAFAAAVLLLFVVASSPALVSVASAVPFIVLHGIGDQCENGGMASFTDLLGEWSGSKGYCIEIGRGAWDSWLMPLQEQADTVCKKVKKMKELRKGYSIVGLSQGNLIGRAVIEYCNDAPPVKNFISIGGPHAGTASVPLCGSGIVCVLIDALIKLEIYSNYVQAHLAPSGYLKIPTDMADYLKGCKFLPKLNNEIPSERNATYKERFSSLENLVLIMFEDDAVLIPRETAWFGYYPDGAFSPVQPPQKTKLYTEDWIGLKSLDEAGRVKFVSVPGGHLSISRNDMKKYIVPYLKPGGSSRQGIRRILSD</sequence>
<dbReference type="Proteomes" id="UP000032180">
    <property type="component" value="Chromosome 10"/>
</dbReference>
<reference evidence="3 4" key="1">
    <citation type="submission" date="2012-08" db="EMBL/GenBank/DDBJ databases">
        <title>Oryza genome evolution.</title>
        <authorList>
            <person name="Wing R.A."/>
        </authorList>
    </citation>
    <scope>NUCLEOTIDE SEQUENCE</scope>
</reference>
<dbReference type="eggNOG" id="KOG2541">
    <property type="taxonomic scope" value="Eukaryota"/>
</dbReference>
<evidence type="ECO:0000313" key="3">
    <source>
        <dbReference type="EnsemblPlants" id="LPERR10G14510.1"/>
    </source>
</evidence>
<feature type="chain" id="PRO_5002350081" description="Palmitoyl-protein thioesterase 1" evidence="2">
    <location>
        <begin position="33"/>
        <end position="316"/>
    </location>
</feature>
<evidence type="ECO:0000313" key="4">
    <source>
        <dbReference type="Proteomes" id="UP000032180"/>
    </source>
</evidence>
<reference evidence="3" key="3">
    <citation type="submission" date="2015-04" db="UniProtKB">
        <authorList>
            <consortium name="EnsemblPlants"/>
        </authorList>
    </citation>
    <scope>IDENTIFICATION</scope>
</reference>
<name>A0A0D9XMI1_9ORYZ</name>
<keyword evidence="1" id="KW-0378">Hydrolase</keyword>
<dbReference type="Gramene" id="LPERR10G14510.1">
    <property type="protein sequence ID" value="LPERR10G14510.1"/>
    <property type="gene ID" value="LPERR10G14510"/>
</dbReference>